<evidence type="ECO:0000256" key="2">
    <source>
        <dbReference type="SAM" id="Phobius"/>
    </source>
</evidence>
<evidence type="ECO:0000313" key="4">
    <source>
        <dbReference type="Proteomes" id="UP000692954"/>
    </source>
</evidence>
<dbReference type="Pfam" id="PF10262">
    <property type="entry name" value="Rdx"/>
    <property type="match status" value="1"/>
</dbReference>
<keyword evidence="4" id="KW-1185">Reference proteome</keyword>
<dbReference type="InterPro" id="IPR011893">
    <property type="entry name" value="Selenoprotein_Rdx-typ"/>
</dbReference>
<dbReference type="PANTHER" id="PTHR31398:SF0">
    <property type="entry name" value="MEIOTIC NUCLEAR DIVISION PROTEIN 1 HOMOLOG"/>
    <property type="match status" value="1"/>
</dbReference>
<dbReference type="AlphaFoldDB" id="A0A8S1NMH8"/>
<dbReference type="Proteomes" id="UP000692954">
    <property type="component" value="Unassembled WGS sequence"/>
</dbReference>
<comment type="caution">
    <text evidence="3">The sequence shown here is derived from an EMBL/GenBank/DDBJ whole genome shotgun (WGS) entry which is preliminary data.</text>
</comment>
<keyword evidence="2" id="KW-0812">Transmembrane</keyword>
<reference evidence="3" key="1">
    <citation type="submission" date="2021-01" db="EMBL/GenBank/DDBJ databases">
        <authorList>
            <consortium name="Genoscope - CEA"/>
            <person name="William W."/>
        </authorList>
    </citation>
    <scope>NUCLEOTIDE SEQUENCE</scope>
</reference>
<name>A0A8S1NMH8_9CILI</name>
<feature type="transmembrane region" description="Helical" evidence="2">
    <location>
        <begin position="30"/>
        <end position="51"/>
    </location>
</feature>
<dbReference type="OrthoDB" id="60822at2759"/>
<dbReference type="PANTHER" id="PTHR31398">
    <property type="entry name" value="MEIOTIC NUCLEAR DIVISION PROTEIN 1 HOMOLOG"/>
    <property type="match status" value="1"/>
</dbReference>
<keyword evidence="2" id="KW-1133">Transmembrane helix</keyword>
<keyword evidence="1" id="KW-0676">Redox-active center</keyword>
<dbReference type="GO" id="GO:0007131">
    <property type="term" value="P:reciprocal meiotic recombination"/>
    <property type="evidence" value="ECO:0007669"/>
    <property type="project" value="TreeGrafter"/>
</dbReference>
<organism evidence="3 4">
    <name type="scientific">Paramecium sonneborni</name>
    <dbReference type="NCBI Taxonomy" id="65129"/>
    <lineage>
        <taxon>Eukaryota</taxon>
        <taxon>Sar</taxon>
        <taxon>Alveolata</taxon>
        <taxon>Ciliophora</taxon>
        <taxon>Intramacronucleata</taxon>
        <taxon>Oligohymenophorea</taxon>
        <taxon>Peniculida</taxon>
        <taxon>Parameciidae</taxon>
        <taxon>Paramecium</taxon>
    </lineage>
</organism>
<protein>
    <recommendedName>
        <fullName evidence="5">Transmembrane protein</fullName>
    </recommendedName>
</protein>
<sequence length="864" mass="100778">MLCKFLRKIDMFGQPVSLKFNGHSKHQTEVGGLASIATITVVFLFFSSNIISFINKGELSAIVVNNFEEIPQFISLSGERTLAVGFNNISQSTYFNVTLQQITIENQIITNKTLITIGKCRPEQFQIASADSLQTYQTDHFLCLEQNQYLYFGQNDSKKYEVHLIISKCQNNQSSCIPDQNLEDQIFNVQLIFQNQVVNPMEVSEQYIQTFLDDTYSIKFVPNTFSKEQELLITQYDLNNDESIIYENVHQSQAYAVDSRDSKQVVNIDNDVYASFIFKKNKLKYTVNRSYQKITDLLARLGGFLKISFFILGFVIQIYNRLQLYLILANKIYEFSFDTIKQREYQEQQFEALNSAIQCKMSKTNILNINEEGSQQKLPISRILQKNNSIKSKQNSFSMLPFSSQNLPLFINDTNKKQIVTEEECIISANLIDHHIQLAKKFNCSCGLDYFQKQITKIINRSQPLNLTIRIFLNHLFCSKLFRSNIHVKLYRKSMKEISNHLDVYYILQKLEELNKLKSILLSNQQLLVFNFTPKQMIAPDKNELKFNRNFLEEKARIRHTTLLSEPQNTPTKILQPKKRASEENENIIYQRIYNAYDDILKQYEGENPKQEHDINKQLIEKLGAELKSIFRASKIIDFSQLQSSKQSRKSNRRHAQFDNEIQSQINQNIKQFFNQFSQINIYGKTITIIFLALLTIEFFRIQNIRNNGQKNKNKLRIVLLKNMSKMEKLNLLFNIAQGDLTKGTFNKFNKLYSISLMNEQKESVCNILWENPKKDYCSFQQVQNMGPLLFNIFDKKISEMSDFWRTHIIPSKLKYGILSYLAFNFIIPQLSSSGAFEIFINDQLIHSKTNSGQMPSIDTLFRL</sequence>
<accession>A0A8S1NMH8</accession>
<dbReference type="GO" id="GO:0005634">
    <property type="term" value="C:nucleus"/>
    <property type="evidence" value="ECO:0007669"/>
    <property type="project" value="TreeGrafter"/>
</dbReference>
<feature type="transmembrane region" description="Helical" evidence="2">
    <location>
        <begin position="682"/>
        <end position="702"/>
    </location>
</feature>
<feature type="transmembrane region" description="Helical" evidence="2">
    <location>
        <begin position="297"/>
        <end position="319"/>
    </location>
</feature>
<keyword evidence="2" id="KW-0472">Membrane</keyword>
<dbReference type="EMBL" id="CAJJDN010000056">
    <property type="protein sequence ID" value="CAD8090733.1"/>
    <property type="molecule type" value="Genomic_DNA"/>
</dbReference>
<proteinExistence type="predicted"/>
<evidence type="ECO:0008006" key="5">
    <source>
        <dbReference type="Google" id="ProtNLM"/>
    </source>
</evidence>
<evidence type="ECO:0000256" key="1">
    <source>
        <dbReference type="ARBA" id="ARBA00023284"/>
    </source>
</evidence>
<gene>
    <name evidence="3" type="ORF">PSON_ATCC_30995.1.T0560163</name>
</gene>
<evidence type="ECO:0000313" key="3">
    <source>
        <dbReference type="EMBL" id="CAD8090733.1"/>
    </source>
</evidence>